<gene>
    <name evidence="2" type="ORF">ISN45_At03g000490</name>
</gene>
<accession>A0A8T2EHC3</accession>
<sequence length="105" mass="12146">MKTKQLKMMFFLLILVSALINRPSEAQLKLSVCSSTQTRPIENVAGCLDSLRLAVHQDFRLLSRDCCKAVKTLPDCLFVLYPNIVYNTYIFKNFCFLKFNETKIM</sequence>
<proteinExistence type="predicted"/>
<protein>
    <recommendedName>
        <fullName evidence="4">ECA1-like gametogenesis related family protein</fullName>
    </recommendedName>
</protein>
<dbReference type="AlphaFoldDB" id="A0A8T2EHC3"/>
<name>A0A8T2EHC3_9BRAS</name>
<dbReference type="Proteomes" id="UP000694240">
    <property type="component" value="Chromosome 3"/>
</dbReference>
<keyword evidence="3" id="KW-1185">Reference proteome</keyword>
<comment type="caution">
    <text evidence="2">The sequence shown here is derived from an EMBL/GenBank/DDBJ whole genome shotgun (WGS) entry which is preliminary data.</text>
</comment>
<dbReference type="SMR" id="A0A8T2EHC3"/>
<evidence type="ECO:0000313" key="3">
    <source>
        <dbReference type="Proteomes" id="UP000694240"/>
    </source>
</evidence>
<feature type="signal peptide" evidence="1">
    <location>
        <begin position="1"/>
        <end position="26"/>
    </location>
</feature>
<evidence type="ECO:0000313" key="2">
    <source>
        <dbReference type="EMBL" id="KAG7623595.1"/>
    </source>
</evidence>
<reference evidence="2 3" key="1">
    <citation type="submission" date="2020-12" db="EMBL/GenBank/DDBJ databases">
        <title>Concerted genomic and epigenomic changes stabilize Arabidopsis allopolyploids.</title>
        <authorList>
            <person name="Chen Z."/>
        </authorList>
    </citation>
    <scope>NUCLEOTIDE SEQUENCE [LARGE SCALE GENOMIC DNA]</scope>
    <source>
        <strain evidence="2">Allo738</strain>
        <tissue evidence="2">Leaf</tissue>
    </source>
</reference>
<keyword evidence="1" id="KW-0732">Signal</keyword>
<organism evidence="2 3">
    <name type="scientific">Arabidopsis thaliana x Arabidopsis arenosa</name>
    <dbReference type="NCBI Taxonomy" id="1240361"/>
    <lineage>
        <taxon>Eukaryota</taxon>
        <taxon>Viridiplantae</taxon>
        <taxon>Streptophyta</taxon>
        <taxon>Embryophyta</taxon>
        <taxon>Tracheophyta</taxon>
        <taxon>Spermatophyta</taxon>
        <taxon>Magnoliopsida</taxon>
        <taxon>eudicotyledons</taxon>
        <taxon>Gunneridae</taxon>
        <taxon>Pentapetalae</taxon>
        <taxon>rosids</taxon>
        <taxon>malvids</taxon>
        <taxon>Brassicales</taxon>
        <taxon>Brassicaceae</taxon>
        <taxon>Camelineae</taxon>
        <taxon>Arabidopsis</taxon>
    </lineage>
</organism>
<dbReference type="EMBL" id="JAEFBK010000003">
    <property type="protein sequence ID" value="KAG7623595.1"/>
    <property type="molecule type" value="Genomic_DNA"/>
</dbReference>
<evidence type="ECO:0008006" key="4">
    <source>
        <dbReference type="Google" id="ProtNLM"/>
    </source>
</evidence>
<feature type="chain" id="PRO_5035781996" description="ECA1-like gametogenesis related family protein" evidence="1">
    <location>
        <begin position="27"/>
        <end position="105"/>
    </location>
</feature>
<evidence type="ECO:0000256" key="1">
    <source>
        <dbReference type="SAM" id="SignalP"/>
    </source>
</evidence>